<feature type="region of interest" description="Disordered" evidence="7">
    <location>
        <begin position="1"/>
        <end position="40"/>
    </location>
</feature>
<evidence type="ECO:0000256" key="6">
    <source>
        <dbReference type="SAM" id="Coils"/>
    </source>
</evidence>
<dbReference type="GO" id="GO:1905515">
    <property type="term" value="P:non-motile cilium assembly"/>
    <property type="evidence" value="ECO:0007669"/>
    <property type="project" value="TreeGrafter"/>
</dbReference>
<dbReference type="Pfam" id="PF00168">
    <property type="entry name" value="C2"/>
    <property type="match status" value="1"/>
</dbReference>
<feature type="compositionally biased region" description="Polar residues" evidence="7">
    <location>
        <begin position="1"/>
        <end position="12"/>
    </location>
</feature>
<dbReference type="InterPro" id="IPR021656">
    <property type="entry name" value="C2-C2_1"/>
</dbReference>
<keyword evidence="4" id="KW-0969">Cilium</keyword>
<dbReference type="PANTHER" id="PTHR14240">
    <property type="entry name" value="RETINITIS PIGMENTOSA GTPASE REGULATOR-INTERACTING PROTEIN"/>
    <property type="match status" value="1"/>
</dbReference>
<dbReference type="WBParaSite" id="maker-uti_cns_0004153-snap-gene-0.17-mRNA-1">
    <property type="protein sequence ID" value="maker-uti_cns_0004153-snap-gene-0.17-mRNA-1"/>
    <property type="gene ID" value="maker-uti_cns_0004153-snap-gene-0.17"/>
</dbReference>
<dbReference type="PROSITE" id="PS50004">
    <property type="entry name" value="C2"/>
    <property type="match status" value="1"/>
</dbReference>
<comment type="similarity">
    <text evidence="2">Belongs to the RPGRIP1 family.</text>
</comment>
<feature type="region of interest" description="Disordered" evidence="7">
    <location>
        <begin position="150"/>
        <end position="172"/>
    </location>
</feature>
<dbReference type="AlphaFoldDB" id="A0A1I8H3B9"/>
<dbReference type="PANTHER" id="PTHR14240:SF1">
    <property type="entry name" value="PROTEIN FANTOM-RELATED"/>
    <property type="match status" value="1"/>
</dbReference>
<evidence type="ECO:0000259" key="8">
    <source>
        <dbReference type="PROSITE" id="PS50004"/>
    </source>
</evidence>
<proteinExistence type="inferred from homology"/>
<keyword evidence="5" id="KW-0966">Cell projection</keyword>
<feature type="domain" description="C2" evidence="8">
    <location>
        <begin position="733"/>
        <end position="858"/>
    </location>
</feature>
<evidence type="ECO:0000256" key="7">
    <source>
        <dbReference type="SAM" id="MobiDB-lite"/>
    </source>
</evidence>
<dbReference type="GO" id="GO:0005856">
    <property type="term" value="C:cytoskeleton"/>
    <property type="evidence" value="ECO:0007669"/>
    <property type="project" value="UniProtKB-ARBA"/>
</dbReference>
<sequence>MAAQAEQAQSPVKRSRQDPTRPLASSWNAANSAHGSSGHILDKGIVSRWSRDDLEDKYLSLYQDHSKLKEKFREQEEKIHEFKLVLKKRQDEIRQQQAKVGAGAAELRATDQVAKLEMRNIELEKQVAHLQQRLTLLQSKLESPTIKRTSTNTRVLQPPPGLRPQRSLGRQDDTKLRLQTENGQLLAEIESLKDKLYAQEMEHQRRVQDLHSELETARLQVGNDKRLTMQDDLEKVKLQREVREKSAMVEHLQARCDAHEERERQALETSSRLQNELERLTMEGRRRDQEAESLKESSTAGQTLRRRVMELEHALEDANKEAKLLKEANDKLMGSAFDVERERQWQAREAALQAQLKKLEAVGHRDVNEKGQFLDRLEEERNRGEEVERELSALRIKCFELQEQNESLRQKVAFFAQESAGDANEMEEALLIVKQRRQGNEPATKPDFLHQTGSVEDSPKRQLREVEAAHADTIQELEKTRQLLEAQYRINLDIKESYSLTERQIEEIKVDRDSKMAECSKLLDIRAARIRKLERQLRDVAYGTRQFSIATSSLNEAEEAETSQVRLQSGENLVEIHIGHLLLTEEGLQLLGDPEPALFCTWAFYTCEMQTTEVIQSNDPDFDKTVQYVVKVDDSFLHYVNKEKMKLELFQAHGMEYKSIAACRISVRELLESQPTVPVLGQATLLSETGNSVGVVEYRMRMRVPMEQAMRLYRERAKALGYMSANQQAAADGLRALDTSADQRREAGGAHLLDVKVVRCRDLKARRPGVQPSPYCSYKFFSCEDALSPAIPNSCEPEFHFHQRLELPPGPALDKYLRTAQLAVWVIDEADPNESAYLGVAKVDLVGLSQNKMLHGTYQLLDPNGRPSGTVDVEISWHLPYAPTGGWNGQSEPLPLLAEEADQLNG</sequence>
<organism evidence="9 10">
    <name type="scientific">Macrostomum lignano</name>
    <dbReference type="NCBI Taxonomy" id="282301"/>
    <lineage>
        <taxon>Eukaryota</taxon>
        <taxon>Metazoa</taxon>
        <taxon>Spiralia</taxon>
        <taxon>Lophotrochozoa</taxon>
        <taxon>Platyhelminthes</taxon>
        <taxon>Rhabditophora</taxon>
        <taxon>Macrostomorpha</taxon>
        <taxon>Macrostomida</taxon>
        <taxon>Macrostomidae</taxon>
        <taxon>Macrostomum</taxon>
    </lineage>
</organism>
<evidence type="ECO:0000256" key="3">
    <source>
        <dbReference type="ARBA" id="ARBA00023054"/>
    </source>
</evidence>
<feature type="compositionally biased region" description="Basic and acidic residues" evidence="7">
    <location>
        <begin position="279"/>
        <end position="295"/>
    </location>
</feature>
<dbReference type="CDD" id="cd00030">
    <property type="entry name" value="C2"/>
    <property type="match status" value="1"/>
</dbReference>
<feature type="coiled-coil region" evidence="6">
    <location>
        <begin position="106"/>
        <end position="140"/>
    </location>
</feature>
<protein>
    <submittedName>
        <fullName evidence="10">C2 domain-containing protein</fullName>
    </submittedName>
</protein>
<dbReference type="SUPFAM" id="SSF49562">
    <property type="entry name" value="C2 domain (Calcium/lipid-binding domain, CaLB)"/>
    <property type="match status" value="2"/>
</dbReference>
<feature type="region of interest" description="Disordered" evidence="7">
    <location>
        <begin position="279"/>
        <end position="303"/>
    </location>
</feature>
<evidence type="ECO:0000313" key="10">
    <source>
        <dbReference type="WBParaSite" id="maker-uti_cns_0004153-snap-gene-0.17-mRNA-1"/>
    </source>
</evidence>
<keyword evidence="3 6" id="KW-0175">Coiled coil</keyword>
<accession>A0A1I8H3B9</accession>
<evidence type="ECO:0000313" key="9">
    <source>
        <dbReference type="Proteomes" id="UP000095280"/>
    </source>
</evidence>
<dbReference type="InterPro" id="IPR035892">
    <property type="entry name" value="C2_domain_sf"/>
</dbReference>
<name>A0A1I8H3B9_9PLAT</name>
<keyword evidence="9" id="KW-1185">Reference proteome</keyword>
<evidence type="ECO:0000256" key="2">
    <source>
        <dbReference type="ARBA" id="ARBA00006042"/>
    </source>
</evidence>
<reference evidence="10" key="1">
    <citation type="submission" date="2016-11" db="UniProtKB">
        <authorList>
            <consortium name="WormBaseParasite"/>
        </authorList>
    </citation>
    <scope>IDENTIFICATION</scope>
</reference>
<feature type="compositionally biased region" description="Polar residues" evidence="7">
    <location>
        <begin position="23"/>
        <end position="35"/>
    </location>
</feature>
<dbReference type="GO" id="GO:0035869">
    <property type="term" value="C:ciliary transition zone"/>
    <property type="evidence" value="ECO:0007669"/>
    <property type="project" value="TreeGrafter"/>
</dbReference>
<evidence type="ECO:0000256" key="4">
    <source>
        <dbReference type="ARBA" id="ARBA00023069"/>
    </source>
</evidence>
<dbReference type="Gene3D" id="2.60.40.150">
    <property type="entry name" value="C2 domain"/>
    <property type="match status" value="2"/>
</dbReference>
<comment type="subcellular location">
    <subcellularLocation>
        <location evidence="1">Cell projection</location>
        <location evidence="1">Cilium</location>
    </subcellularLocation>
</comment>
<evidence type="ECO:0000256" key="1">
    <source>
        <dbReference type="ARBA" id="ARBA00004138"/>
    </source>
</evidence>
<dbReference type="Proteomes" id="UP000095280">
    <property type="component" value="Unplaced"/>
</dbReference>
<evidence type="ECO:0000256" key="5">
    <source>
        <dbReference type="ARBA" id="ARBA00023273"/>
    </source>
</evidence>
<dbReference type="InterPro" id="IPR031139">
    <property type="entry name" value="RPGRIP1_fam"/>
</dbReference>
<dbReference type="InterPro" id="IPR000008">
    <property type="entry name" value="C2_dom"/>
</dbReference>
<dbReference type="Pfam" id="PF11618">
    <property type="entry name" value="C2-C2_1"/>
    <property type="match status" value="1"/>
</dbReference>